<dbReference type="PROSITE" id="PS50181">
    <property type="entry name" value="FBOX"/>
    <property type="match status" value="1"/>
</dbReference>
<gene>
    <name evidence="2" type="ORF">CRE_24516</name>
</gene>
<organism evidence="3">
    <name type="scientific">Caenorhabditis remanei</name>
    <name type="common">Caenorhabditis vulgaris</name>
    <dbReference type="NCBI Taxonomy" id="31234"/>
    <lineage>
        <taxon>Eukaryota</taxon>
        <taxon>Metazoa</taxon>
        <taxon>Ecdysozoa</taxon>
        <taxon>Nematoda</taxon>
        <taxon>Chromadorea</taxon>
        <taxon>Rhabditida</taxon>
        <taxon>Rhabditina</taxon>
        <taxon>Rhabditomorpha</taxon>
        <taxon>Rhabditoidea</taxon>
        <taxon>Rhabditidae</taxon>
        <taxon>Peloderinae</taxon>
        <taxon>Caenorhabditis</taxon>
    </lineage>
</organism>
<dbReference type="InterPro" id="IPR012885">
    <property type="entry name" value="F-box_Sdz-33"/>
</dbReference>
<dbReference type="Pfam" id="PF00646">
    <property type="entry name" value="F-box"/>
    <property type="match status" value="1"/>
</dbReference>
<dbReference type="InterPro" id="IPR053222">
    <property type="entry name" value="Zygotic_Embryogenesis-Asso"/>
</dbReference>
<feature type="domain" description="F-box" evidence="1">
    <location>
        <begin position="4"/>
        <end position="45"/>
    </location>
</feature>
<dbReference type="OMA" id="WIEHFAN"/>
<dbReference type="InterPro" id="IPR001810">
    <property type="entry name" value="F-box_dom"/>
</dbReference>
<dbReference type="GeneID" id="9809723"/>
<protein>
    <recommendedName>
        <fullName evidence="1">F-box domain-containing protein</fullName>
    </recommendedName>
</protein>
<dbReference type="AlphaFoldDB" id="E3MG12"/>
<proteinExistence type="predicted"/>
<dbReference type="eggNOG" id="ENOG502TJYM">
    <property type="taxonomic scope" value="Eukaryota"/>
</dbReference>
<evidence type="ECO:0000259" key="1">
    <source>
        <dbReference type="PROSITE" id="PS50181"/>
    </source>
</evidence>
<dbReference type="RefSeq" id="XP_003105012.2">
    <property type="nucleotide sequence ID" value="XM_003104964.2"/>
</dbReference>
<dbReference type="HOGENOM" id="CLU_028840_1_3_1"/>
<dbReference type="FunCoup" id="E3MG12">
    <property type="interactions" value="2854"/>
</dbReference>
<reference evidence="2" key="1">
    <citation type="submission" date="2007-07" db="EMBL/GenBank/DDBJ databases">
        <title>PCAP assembly of the Caenorhabditis remanei genome.</title>
        <authorList>
            <consortium name="The Caenorhabditis remanei Sequencing Consortium"/>
            <person name="Wilson R.K."/>
        </authorList>
    </citation>
    <scope>NUCLEOTIDE SEQUENCE [LARGE SCALE GENOMIC DNA]</scope>
    <source>
        <strain evidence="2">PB4641</strain>
    </source>
</reference>
<sequence length="319" mass="37837">MTNRIPLLRLPDNAIERVLRHIGELETVAFSLLSNRTKQFVESMNLECSIIAIYIEDDFKVRVVPTVRSLNFEFKDYQVSIDNPSPQNIETKVSMDDYEFTYRRPGYRFEEWMSHILEIFQARSILDFKKKLPDLKSFRKCLDSYRVMSISEDLNTIDIREILKLFSVQKELVLGSNPFSNKIECNPFLHEVYIQNYDMLYLVEWTKIEVDDLLTMNAKFLQIECPIITERDMNRFIKHWMAGSNPRLEHLDISFHDGRVWENRVWDMNALLRGIEHQVIPDGYVRRLPDYITASGEYEYIRGGYDFHRKDGTRSYSSA</sequence>
<dbReference type="PANTHER" id="PTHR22899:SF0">
    <property type="entry name" value="F-BOX ASSOCIATED DOMAIN-CONTAINING PROTEIN-RELATED"/>
    <property type="match status" value="1"/>
</dbReference>
<accession>E3MG12</accession>
<keyword evidence="3" id="KW-1185">Reference proteome</keyword>
<dbReference type="InParanoid" id="E3MG12"/>
<dbReference type="Pfam" id="PF07735">
    <property type="entry name" value="FBA_2"/>
    <property type="match status" value="1"/>
</dbReference>
<evidence type="ECO:0000313" key="3">
    <source>
        <dbReference type="Proteomes" id="UP000008281"/>
    </source>
</evidence>
<dbReference type="PANTHER" id="PTHR22899">
    <property type="entry name" value="CYCLIN-RELATED F-BOX FAMILY"/>
    <property type="match status" value="1"/>
</dbReference>
<evidence type="ECO:0000313" key="2">
    <source>
        <dbReference type="EMBL" id="EFP01286.1"/>
    </source>
</evidence>
<dbReference type="KEGG" id="crq:GCK72_008278"/>
<dbReference type="EMBL" id="DS268442">
    <property type="protein sequence ID" value="EFP01286.1"/>
    <property type="molecule type" value="Genomic_DNA"/>
</dbReference>
<dbReference type="CTD" id="9809723"/>
<dbReference type="Proteomes" id="UP000008281">
    <property type="component" value="Unassembled WGS sequence"/>
</dbReference>
<name>E3MG12_CAERE</name>
<dbReference type="OrthoDB" id="5876939at2759"/>